<feature type="transmembrane region" description="Helical" evidence="7">
    <location>
        <begin position="182"/>
        <end position="203"/>
    </location>
</feature>
<feature type="transmembrane region" description="Helical" evidence="7">
    <location>
        <begin position="426"/>
        <end position="444"/>
    </location>
</feature>
<feature type="transmembrane region" description="Helical" evidence="7">
    <location>
        <begin position="368"/>
        <end position="387"/>
    </location>
</feature>
<dbReference type="Proteomes" id="UP000306113">
    <property type="component" value="Unassembled WGS sequence"/>
</dbReference>
<feature type="transmembrane region" description="Helical" evidence="7">
    <location>
        <begin position="156"/>
        <end position="176"/>
    </location>
</feature>
<evidence type="ECO:0000256" key="2">
    <source>
        <dbReference type="ARBA" id="ARBA00007430"/>
    </source>
</evidence>
<evidence type="ECO:0000256" key="3">
    <source>
        <dbReference type="ARBA" id="ARBA00022475"/>
    </source>
</evidence>
<evidence type="ECO:0000256" key="4">
    <source>
        <dbReference type="ARBA" id="ARBA00022692"/>
    </source>
</evidence>
<feature type="transmembrane region" description="Helical" evidence="7">
    <location>
        <begin position="259"/>
        <end position="280"/>
    </location>
</feature>
<evidence type="ECO:0000256" key="7">
    <source>
        <dbReference type="SAM" id="Phobius"/>
    </source>
</evidence>
<evidence type="ECO:0000313" key="8">
    <source>
        <dbReference type="EMBL" id="THD76740.1"/>
    </source>
</evidence>
<feature type="transmembrane region" description="Helical" evidence="7">
    <location>
        <begin position="223"/>
        <end position="239"/>
    </location>
</feature>
<keyword evidence="6 7" id="KW-0472">Membrane</keyword>
<evidence type="ECO:0000256" key="5">
    <source>
        <dbReference type="ARBA" id="ARBA00022989"/>
    </source>
</evidence>
<dbReference type="PANTHER" id="PTHR30250">
    <property type="entry name" value="PST FAMILY PREDICTED COLANIC ACID TRANSPORTER"/>
    <property type="match status" value="1"/>
</dbReference>
<dbReference type="AlphaFoldDB" id="A0A4S3MDG7"/>
<dbReference type="OrthoDB" id="7605542at2"/>
<evidence type="ECO:0000313" key="9">
    <source>
        <dbReference type="Proteomes" id="UP000306113"/>
    </source>
</evidence>
<gene>
    <name evidence="8" type="ORF">E7681_02550</name>
</gene>
<comment type="caution">
    <text evidence="8">The sequence shown here is derived from an EMBL/GenBank/DDBJ whole genome shotgun (WGS) entry which is preliminary data.</text>
</comment>
<protein>
    <submittedName>
        <fullName evidence="8">Polysaccharide biosynthesis protein</fullName>
    </submittedName>
</protein>
<name>A0A4S3MDG7_9RHOB</name>
<organism evidence="8 9">
    <name type="scientific">Thalassobius vesicularis</name>
    <dbReference type="NCBI Taxonomy" id="1294297"/>
    <lineage>
        <taxon>Bacteria</taxon>
        <taxon>Pseudomonadati</taxon>
        <taxon>Pseudomonadota</taxon>
        <taxon>Alphaproteobacteria</taxon>
        <taxon>Rhodobacterales</taxon>
        <taxon>Roseobacteraceae</taxon>
        <taxon>Thalassovita</taxon>
    </lineage>
</organism>
<feature type="transmembrane region" description="Helical" evidence="7">
    <location>
        <begin position="97"/>
        <end position="119"/>
    </location>
</feature>
<dbReference type="Pfam" id="PF13440">
    <property type="entry name" value="Polysacc_synt_3"/>
    <property type="match status" value="1"/>
</dbReference>
<keyword evidence="9" id="KW-1185">Reference proteome</keyword>
<dbReference type="RefSeq" id="WP_136337684.1">
    <property type="nucleotide sequence ID" value="NZ_SSMD01000001.1"/>
</dbReference>
<proteinExistence type="inferred from homology"/>
<keyword evidence="5 7" id="KW-1133">Transmembrane helix</keyword>
<dbReference type="InterPro" id="IPR050833">
    <property type="entry name" value="Poly_Biosynth_Transport"/>
</dbReference>
<feature type="transmembrane region" description="Helical" evidence="7">
    <location>
        <begin position="51"/>
        <end position="77"/>
    </location>
</feature>
<dbReference type="EMBL" id="SSMD01000001">
    <property type="protein sequence ID" value="THD76740.1"/>
    <property type="molecule type" value="Genomic_DNA"/>
</dbReference>
<evidence type="ECO:0000256" key="1">
    <source>
        <dbReference type="ARBA" id="ARBA00004651"/>
    </source>
</evidence>
<accession>A0A4S3MDG7</accession>
<feature type="transmembrane region" description="Helical" evidence="7">
    <location>
        <begin position="301"/>
        <end position="323"/>
    </location>
</feature>
<sequence>MLALLNRLTRGSSLIERAIRSSALTVLGFGAYQGLRLLSNLVLTRILFPEAFGMMALVTVFLVGLSMFSDMGVGPAIMQSKRGDEPEFLDTAWSLHILRGGVLFLAASALAYPLSLIYAEPELAWYLPVSAVTLLISGFNPTKFETANRHLRTGRVTLVEIGTQVLGLIAAVTLAYLTRSVWALVISGIVSALSQLVLMHVLIPGPRNRFRLEPAAAKELMHFGKWIFLSTLCGFLIMQGDKVILGKYLGLEQFGIYNIGFFLASFPLMLGQMVIRRVVIPVHRESPPRQSRENFLRLRKMRFYATTVLLCMVLGIAALGVWLVDFLYDERYLMAGPVVVTLACMQVVQIIVVSYDQAALAEGDSQRFFVLSLSKALAMTLGLLIGFQVAGLFGALIAQGISMLVIYPVVVWLARAQGAWDPLHDLVFFVAGGSVGAAVFWMHWADISKLIQ</sequence>
<dbReference type="GO" id="GO:0005886">
    <property type="term" value="C:plasma membrane"/>
    <property type="evidence" value="ECO:0007669"/>
    <property type="project" value="UniProtKB-SubCell"/>
</dbReference>
<feature type="transmembrane region" description="Helical" evidence="7">
    <location>
        <begin position="335"/>
        <end position="356"/>
    </location>
</feature>
<dbReference type="PANTHER" id="PTHR30250:SF10">
    <property type="entry name" value="LIPOPOLYSACCHARIDE BIOSYNTHESIS PROTEIN WZXC"/>
    <property type="match status" value="1"/>
</dbReference>
<comment type="similarity">
    <text evidence="2">Belongs to the polysaccharide synthase family.</text>
</comment>
<feature type="transmembrane region" description="Helical" evidence="7">
    <location>
        <begin position="393"/>
        <end position="414"/>
    </location>
</feature>
<reference evidence="8 9" key="1">
    <citation type="submission" date="2019-04" db="EMBL/GenBank/DDBJ databases">
        <title>Draft genome sequence of Youngimonas vesicularis.</title>
        <authorList>
            <person name="Hameed A."/>
        </authorList>
    </citation>
    <scope>NUCLEOTIDE SEQUENCE [LARGE SCALE GENOMIC DNA]</scope>
    <source>
        <strain evidence="8 9">CC-AMW-E</strain>
    </source>
</reference>
<keyword evidence="3" id="KW-1003">Cell membrane</keyword>
<comment type="subcellular location">
    <subcellularLocation>
        <location evidence="1">Cell membrane</location>
        <topology evidence="1">Multi-pass membrane protein</topology>
    </subcellularLocation>
</comment>
<keyword evidence="4 7" id="KW-0812">Transmembrane</keyword>
<evidence type="ECO:0000256" key="6">
    <source>
        <dbReference type="ARBA" id="ARBA00023136"/>
    </source>
</evidence>